<organism evidence="1 2">
    <name type="scientific">Vermiconidia calcicola</name>
    <dbReference type="NCBI Taxonomy" id="1690605"/>
    <lineage>
        <taxon>Eukaryota</taxon>
        <taxon>Fungi</taxon>
        <taxon>Dikarya</taxon>
        <taxon>Ascomycota</taxon>
        <taxon>Pezizomycotina</taxon>
        <taxon>Dothideomycetes</taxon>
        <taxon>Dothideomycetidae</taxon>
        <taxon>Mycosphaerellales</taxon>
        <taxon>Extremaceae</taxon>
        <taxon>Vermiconidia</taxon>
    </lineage>
</organism>
<gene>
    <name evidence="1" type="ORF">LTR37_019476</name>
</gene>
<evidence type="ECO:0000313" key="1">
    <source>
        <dbReference type="EMBL" id="KAK3686797.1"/>
    </source>
</evidence>
<evidence type="ECO:0000313" key="2">
    <source>
        <dbReference type="Proteomes" id="UP001281147"/>
    </source>
</evidence>
<name>A0ACC3ME06_9PEZI</name>
<dbReference type="Proteomes" id="UP001281147">
    <property type="component" value="Unassembled WGS sequence"/>
</dbReference>
<accession>A0ACC3ME06</accession>
<keyword evidence="2" id="KW-1185">Reference proteome</keyword>
<comment type="caution">
    <text evidence="1">The sequence shown here is derived from an EMBL/GenBank/DDBJ whole genome shotgun (WGS) entry which is preliminary data.</text>
</comment>
<feature type="non-terminal residue" evidence="1">
    <location>
        <position position="188"/>
    </location>
</feature>
<sequence length="188" mass="20678">MSTEKDSRISANDNGVSIDPVSPDSPKFSASSASDLDDNYHLYQQHAGEALDPVEAKRVLRKVDLRVMPILVVIYLLQYLDKNGINYASAYGLEEGLGLTGQDYSWLSSIFYFGYLVAQYPAGYLMQRLPIAKVLSGAVLAWSVVLFTTPACTNFAGIAANRFLLGFLEATVNPGFVMIIGMWYRSAE</sequence>
<protein>
    <submittedName>
        <fullName evidence="1">Uncharacterized protein</fullName>
    </submittedName>
</protein>
<reference evidence="1" key="1">
    <citation type="submission" date="2023-07" db="EMBL/GenBank/DDBJ databases">
        <title>Black Yeasts Isolated from many extreme environments.</title>
        <authorList>
            <person name="Coleine C."/>
            <person name="Stajich J.E."/>
            <person name="Selbmann L."/>
        </authorList>
    </citation>
    <scope>NUCLEOTIDE SEQUENCE</scope>
    <source>
        <strain evidence="1">CCFEE 5714</strain>
    </source>
</reference>
<dbReference type="EMBL" id="JAUTXU010000302">
    <property type="protein sequence ID" value="KAK3686797.1"/>
    <property type="molecule type" value="Genomic_DNA"/>
</dbReference>
<proteinExistence type="predicted"/>